<dbReference type="SUPFAM" id="SSF57667">
    <property type="entry name" value="beta-beta-alpha zinc fingers"/>
    <property type="match status" value="3"/>
</dbReference>
<dbReference type="FunFam" id="3.30.160.60:FF:000446">
    <property type="entry name" value="Zinc finger protein"/>
    <property type="match status" value="1"/>
</dbReference>
<dbReference type="GO" id="GO:0005634">
    <property type="term" value="C:nucleus"/>
    <property type="evidence" value="ECO:0007669"/>
    <property type="project" value="UniProtKB-SubCell"/>
</dbReference>
<evidence type="ECO:0000256" key="8">
    <source>
        <dbReference type="ARBA" id="ARBA00023125"/>
    </source>
</evidence>
<feature type="domain" description="C2H2-type" evidence="13">
    <location>
        <begin position="290"/>
        <end position="317"/>
    </location>
</feature>
<dbReference type="InterPro" id="IPR013087">
    <property type="entry name" value="Znf_C2H2_type"/>
</dbReference>
<dbReference type="GO" id="GO:0008270">
    <property type="term" value="F:zinc ion binding"/>
    <property type="evidence" value="ECO:0007669"/>
    <property type="project" value="UniProtKB-KW"/>
</dbReference>
<dbReference type="PANTHER" id="PTHR16515:SF49">
    <property type="entry name" value="GASTRULA ZINC FINGER PROTEIN XLCGF49.1-LIKE-RELATED"/>
    <property type="match status" value="1"/>
</dbReference>
<dbReference type="AlphaFoldDB" id="A0A5E4D4X7"/>
<evidence type="ECO:0000313" key="15">
    <source>
        <dbReference type="Proteomes" id="UP000335636"/>
    </source>
</evidence>
<keyword evidence="9" id="KW-0804">Transcription</keyword>
<evidence type="ECO:0000256" key="12">
    <source>
        <dbReference type="SAM" id="MobiDB-lite"/>
    </source>
</evidence>
<comment type="subcellular location">
    <subcellularLocation>
        <location evidence="1">Nucleus</location>
    </subcellularLocation>
</comment>
<keyword evidence="8" id="KW-0238">DNA-binding</keyword>
<feature type="domain" description="C2H2-type" evidence="13">
    <location>
        <begin position="178"/>
        <end position="205"/>
    </location>
</feature>
<evidence type="ECO:0000256" key="1">
    <source>
        <dbReference type="ARBA" id="ARBA00004123"/>
    </source>
</evidence>
<gene>
    <name evidence="14" type="ORF">MONAX_5E000371</name>
</gene>
<feature type="compositionally biased region" description="Basic and acidic residues" evidence="12">
    <location>
        <begin position="132"/>
        <end position="141"/>
    </location>
</feature>
<evidence type="ECO:0000256" key="9">
    <source>
        <dbReference type="ARBA" id="ARBA00023163"/>
    </source>
</evidence>
<evidence type="ECO:0000256" key="5">
    <source>
        <dbReference type="ARBA" id="ARBA00022771"/>
    </source>
</evidence>
<keyword evidence="3" id="KW-0479">Metal-binding</keyword>
<dbReference type="InterPro" id="IPR050331">
    <property type="entry name" value="Zinc_finger"/>
</dbReference>
<dbReference type="FunFam" id="3.30.160.60:FF:000862">
    <property type="entry name" value="zinc finger protein 697"/>
    <property type="match status" value="1"/>
</dbReference>
<accession>A0A5E4D4X7</accession>
<proteinExistence type="inferred from homology"/>
<dbReference type="Pfam" id="PF00096">
    <property type="entry name" value="zf-C2H2"/>
    <property type="match status" value="5"/>
</dbReference>
<dbReference type="InterPro" id="IPR036236">
    <property type="entry name" value="Znf_C2H2_sf"/>
</dbReference>
<evidence type="ECO:0000256" key="7">
    <source>
        <dbReference type="ARBA" id="ARBA00023015"/>
    </source>
</evidence>
<dbReference type="FunFam" id="3.30.160.60:FF:001818">
    <property type="entry name" value="GDNF-inducible zinc finger protein 1 isoform X1"/>
    <property type="match status" value="1"/>
</dbReference>
<dbReference type="PROSITE" id="PS00028">
    <property type="entry name" value="ZINC_FINGER_C2H2_1"/>
    <property type="match status" value="5"/>
</dbReference>
<feature type="domain" description="C2H2-type" evidence="13">
    <location>
        <begin position="206"/>
        <end position="233"/>
    </location>
</feature>
<evidence type="ECO:0000256" key="11">
    <source>
        <dbReference type="PROSITE-ProRule" id="PRU00042"/>
    </source>
</evidence>
<protein>
    <recommendedName>
        <fullName evidence="13">C2H2-type domain-containing protein</fullName>
    </recommendedName>
</protein>
<evidence type="ECO:0000256" key="4">
    <source>
        <dbReference type="ARBA" id="ARBA00022737"/>
    </source>
</evidence>
<feature type="compositionally biased region" description="Low complexity" evidence="12">
    <location>
        <begin position="16"/>
        <end position="52"/>
    </location>
</feature>
<dbReference type="EMBL" id="CABDUW010003465">
    <property type="protein sequence ID" value="VTJ89274.1"/>
    <property type="molecule type" value="Genomic_DNA"/>
</dbReference>
<name>A0A5E4D4X7_MARMO</name>
<evidence type="ECO:0000313" key="14">
    <source>
        <dbReference type="EMBL" id="VTJ89274.1"/>
    </source>
</evidence>
<feature type="region of interest" description="Disordered" evidence="12">
    <location>
        <begin position="303"/>
        <end position="324"/>
    </location>
</feature>
<dbReference type="Proteomes" id="UP000335636">
    <property type="component" value="Unassembled WGS sequence"/>
</dbReference>
<dbReference type="SMART" id="SM00355">
    <property type="entry name" value="ZnF_C2H2"/>
    <property type="match status" value="5"/>
</dbReference>
<feature type="domain" description="C2H2-type" evidence="13">
    <location>
        <begin position="262"/>
        <end position="289"/>
    </location>
</feature>
<keyword evidence="7" id="KW-0805">Transcription regulation</keyword>
<dbReference type="GO" id="GO:0003677">
    <property type="term" value="F:DNA binding"/>
    <property type="evidence" value="ECO:0007669"/>
    <property type="project" value="UniProtKB-KW"/>
</dbReference>
<keyword evidence="6" id="KW-0862">Zinc</keyword>
<dbReference type="PROSITE" id="PS50157">
    <property type="entry name" value="ZINC_FINGER_C2H2_2"/>
    <property type="match status" value="5"/>
</dbReference>
<evidence type="ECO:0000256" key="2">
    <source>
        <dbReference type="ARBA" id="ARBA00006991"/>
    </source>
</evidence>
<keyword evidence="15" id="KW-1185">Reference proteome</keyword>
<keyword evidence="10" id="KW-0539">Nucleus</keyword>
<comment type="similarity">
    <text evidence="2">Belongs to the krueppel C2H2-type zinc-finger protein family.</text>
</comment>
<evidence type="ECO:0000256" key="6">
    <source>
        <dbReference type="ARBA" id="ARBA00022833"/>
    </source>
</evidence>
<organism evidence="14 15">
    <name type="scientific">Marmota monax</name>
    <name type="common">Woodchuck</name>
    <dbReference type="NCBI Taxonomy" id="9995"/>
    <lineage>
        <taxon>Eukaryota</taxon>
        <taxon>Metazoa</taxon>
        <taxon>Chordata</taxon>
        <taxon>Craniata</taxon>
        <taxon>Vertebrata</taxon>
        <taxon>Euteleostomi</taxon>
        <taxon>Mammalia</taxon>
        <taxon>Eutheria</taxon>
        <taxon>Euarchontoglires</taxon>
        <taxon>Glires</taxon>
        <taxon>Rodentia</taxon>
        <taxon>Sciuromorpha</taxon>
        <taxon>Sciuridae</taxon>
        <taxon>Xerinae</taxon>
        <taxon>Marmotini</taxon>
        <taxon>Marmota</taxon>
    </lineage>
</organism>
<evidence type="ECO:0000256" key="10">
    <source>
        <dbReference type="ARBA" id="ARBA00023242"/>
    </source>
</evidence>
<comment type="caution">
    <text evidence="14">The sequence shown here is derived from an EMBL/GenBank/DDBJ whole genome shotgun (WGS) entry which is preliminary data.</text>
</comment>
<feature type="domain" description="C2H2-type" evidence="13">
    <location>
        <begin position="234"/>
        <end position="261"/>
    </location>
</feature>
<sequence length="324" mass="35498">MLEAVAGESNSMVDLSSKCPSSASKAPPPSSQASQELHNPQEGQRPGQQGEEVLPEPVPAEVDLQNQGEDVKEGGDLPVQRSPEPQLPQGPADSVKKPQEVCSKNARARTPATLAGQGEDAPMERRSKRQRRSQEASHEASPDPGRFLGQAGVNSVVPPSTAPPAGPAGAEAAGAARHRCGVCQKGFAYRSQLVVHQRSHTGERPFKCSECRKGFMQASDLRVHKRIHTGERPFECSICHKQFTHESTLQGHRRVHTQEKPYECTDCKKRFSHMGNLNVHRRIHTKAKPYTCDVCGRAFRQLGTSKRHRKTHPERPPAPAPSRV</sequence>
<feature type="region of interest" description="Disordered" evidence="12">
    <location>
        <begin position="1"/>
        <end position="171"/>
    </location>
</feature>
<dbReference type="GO" id="GO:0010468">
    <property type="term" value="P:regulation of gene expression"/>
    <property type="evidence" value="ECO:0007669"/>
    <property type="project" value="TreeGrafter"/>
</dbReference>
<dbReference type="FunFam" id="3.30.160.60:FF:000135">
    <property type="entry name" value="Zinc finger protein 358"/>
    <property type="match status" value="1"/>
</dbReference>
<dbReference type="Gene3D" id="3.30.160.60">
    <property type="entry name" value="Classic Zinc Finger"/>
    <property type="match status" value="5"/>
</dbReference>
<keyword evidence="4" id="KW-0677">Repeat</keyword>
<dbReference type="PANTHER" id="PTHR16515">
    <property type="entry name" value="PR DOMAIN ZINC FINGER PROTEIN"/>
    <property type="match status" value="1"/>
</dbReference>
<evidence type="ECO:0000259" key="13">
    <source>
        <dbReference type="PROSITE" id="PS50157"/>
    </source>
</evidence>
<keyword evidence="5 11" id="KW-0863">Zinc-finger</keyword>
<evidence type="ECO:0000256" key="3">
    <source>
        <dbReference type="ARBA" id="ARBA00022723"/>
    </source>
</evidence>
<dbReference type="FunFam" id="3.30.160.60:FF:000848">
    <property type="entry name" value="Zinc finger protein 35"/>
    <property type="match status" value="1"/>
</dbReference>
<reference evidence="14" key="1">
    <citation type="submission" date="2019-04" db="EMBL/GenBank/DDBJ databases">
        <authorList>
            <person name="Alioto T."/>
            <person name="Alioto T."/>
        </authorList>
    </citation>
    <scope>NUCLEOTIDE SEQUENCE [LARGE SCALE GENOMIC DNA]</scope>
</reference>